<reference evidence="3 4" key="1">
    <citation type="submission" date="2019-03" db="EMBL/GenBank/DDBJ databases">
        <title>Genomics of glacier-inhabiting Cryobacterium strains.</title>
        <authorList>
            <person name="Liu Q."/>
            <person name="Xin Y.-H."/>
        </authorList>
    </citation>
    <scope>NUCLEOTIDE SEQUENCE [LARGE SCALE GENOMIC DNA]</scope>
    <source>
        <strain evidence="3 4">Sr59</strain>
    </source>
</reference>
<dbReference type="GO" id="GO:0003677">
    <property type="term" value="F:DNA binding"/>
    <property type="evidence" value="ECO:0007669"/>
    <property type="project" value="UniProtKB-KW"/>
</dbReference>
<evidence type="ECO:0000256" key="1">
    <source>
        <dbReference type="ARBA" id="ARBA00023125"/>
    </source>
</evidence>
<dbReference type="Gene3D" id="1.10.1660.10">
    <property type="match status" value="1"/>
</dbReference>
<dbReference type="PRINTS" id="PR00040">
    <property type="entry name" value="HTHMERR"/>
</dbReference>
<dbReference type="EMBL" id="SOHM01000012">
    <property type="protein sequence ID" value="TFD92083.1"/>
    <property type="molecule type" value="Genomic_DNA"/>
</dbReference>
<keyword evidence="4" id="KW-1185">Reference proteome</keyword>
<dbReference type="PANTHER" id="PTHR30204:SF93">
    <property type="entry name" value="HTH MERR-TYPE DOMAIN-CONTAINING PROTEIN"/>
    <property type="match status" value="1"/>
</dbReference>
<comment type="caution">
    <text evidence="3">The sequence shown here is derived from an EMBL/GenBank/DDBJ whole genome shotgun (WGS) entry which is preliminary data.</text>
</comment>
<keyword evidence="1" id="KW-0238">DNA-binding</keyword>
<dbReference type="AlphaFoldDB" id="A0A4R9BX48"/>
<dbReference type="GO" id="GO:0003700">
    <property type="term" value="F:DNA-binding transcription factor activity"/>
    <property type="evidence" value="ECO:0007669"/>
    <property type="project" value="InterPro"/>
</dbReference>
<dbReference type="InterPro" id="IPR009061">
    <property type="entry name" value="DNA-bd_dom_put_sf"/>
</dbReference>
<dbReference type="InterPro" id="IPR047057">
    <property type="entry name" value="MerR_fam"/>
</dbReference>
<name>A0A4R9BX48_9MICO</name>
<dbReference type="PANTHER" id="PTHR30204">
    <property type="entry name" value="REDOX-CYCLING DRUG-SENSING TRANSCRIPTIONAL ACTIVATOR SOXR"/>
    <property type="match status" value="1"/>
</dbReference>
<dbReference type="PROSITE" id="PS50937">
    <property type="entry name" value="HTH_MERR_2"/>
    <property type="match status" value="1"/>
</dbReference>
<evidence type="ECO:0000259" key="2">
    <source>
        <dbReference type="PROSITE" id="PS50937"/>
    </source>
</evidence>
<gene>
    <name evidence="3" type="ORF">E3T61_07165</name>
</gene>
<dbReference type="SMART" id="SM00422">
    <property type="entry name" value="HTH_MERR"/>
    <property type="match status" value="1"/>
</dbReference>
<evidence type="ECO:0000313" key="3">
    <source>
        <dbReference type="EMBL" id="TFD92083.1"/>
    </source>
</evidence>
<protein>
    <submittedName>
        <fullName evidence="3">MerR family transcriptional regulator</fullName>
    </submittedName>
</protein>
<evidence type="ECO:0000313" key="4">
    <source>
        <dbReference type="Proteomes" id="UP000298468"/>
    </source>
</evidence>
<dbReference type="RefSeq" id="WP_134640195.1">
    <property type="nucleotide sequence ID" value="NZ_SOHM01000012.1"/>
</dbReference>
<dbReference type="Pfam" id="PF13411">
    <property type="entry name" value="MerR_1"/>
    <property type="match status" value="1"/>
</dbReference>
<organism evidence="3 4">
    <name type="scientific">Cryobacterium lactosi</name>
    <dbReference type="NCBI Taxonomy" id="1259202"/>
    <lineage>
        <taxon>Bacteria</taxon>
        <taxon>Bacillati</taxon>
        <taxon>Actinomycetota</taxon>
        <taxon>Actinomycetes</taxon>
        <taxon>Micrococcales</taxon>
        <taxon>Microbacteriaceae</taxon>
        <taxon>Cryobacterium</taxon>
    </lineage>
</organism>
<dbReference type="InterPro" id="IPR000551">
    <property type="entry name" value="MerR-type_HTH_dom"/>
</dbReference>
<dbReference type="Proteomes" id="UP000298468">
    <property type="component" value="Unassembled WGS sequence"/>
</dbReference>
<sequence length="261" mass="28306">MAWSTSQLAELAGTTIKSVRHYHKVGLLDVPERKPNGYKQYGVADLLRLLQITRLAELGVPLAQISALGRSDEYADGVIIVLEAELEATIQRLQRARSELALILRHKAPPELPVQFSDVAVDLSPVDRAMIMVFSRISNESAMSELASMIRDEPRTESSAEFEGLAGDADRATRQRLGAALAPALRRAVEEYPRLMNLASMGSRGTVFTRNTLAAAAQDLYNSAQLEVLYRAHLIATEDAKLLADLEAALDAKAAAGGSVV</sequence>
<proteinExistence type="predicted"/>
<dbReference type="OrthoDB" id="4569196at2"/>
<dbReference type="SUPFAM" id="SSF46955">
    <property type="entry name" value="Putative DNA-binding domain"/>
    <property type="match status" value="1"/>
</dbReference>
<feature type="domain" description="HTH merR-type" evidence="2">
    <location>
        <begin position="2"/>
        <end position="71"/>
    </location>
</feature>
<accession>A0A4R9BX48</accession>